<protein>
    <submittedName>
        <fullName evidence="2">Uncharacterized protein</fullName>
    </submittedName>
</protein>
<dbReference type="Proteomes" id="UP001239994">
    <property type="component" value="Unassembled WGS sequence"/>
</dbReference>
<proteinExistence type="predicted"/>
<sequence>MDPDTPHWPRVSRCPAGLPATDGLNLSFRAFQSRALAKGPRVKGASFVYSVFPPKEPDRIEFRQEIGRQQVPRASEISRLSAPHAGALPHGSRSPAAVNIN</sequence>
<evidence type="ECO:0000313" key="3">
    <source>
        <dbReference type="Proteomes" id="UP001239994"/>
    </source>
</evidence>
<organism evidence="2 3">
    <name type="scientific">Electrophorus voltai</name>
    <dbReference type="NCBI Taxonomy" id="2609070"/>
    <lineage>
        <taxon>Eukaryota</taxon>
        <taxon>Metazoa</taxon>
        <taxon>Chordata</taxon>
        <taxon>Craniata</taxon>
        <taxon>Vertebrata</taxon>
        <taxon>Euteleostomi</taxon>
        <taxon>Actinopterygii</taxon>
        <taxon>Neopterygii</taxon>
        <taxon>Teleostei</taxon>
        <taxon>Ostariophysi</taxon>
        <taxon>Gymnotiformes</taxon>
        <taxon>Gymnotoidei</taxon>
        <taxon>Gymnotidae</taxon>
        <taxon>Electrophorus</taxon>
    </lineage>
</organism>
<comment type="caution">
    <text evidence="2">The sequence shown here is derived from an EMBL/GenBank/DDBJ whole genome shotgun (WGS) entry which is preliminary data.</text>
</comment>
<name>A0AAD9DZJ3_9TELE</name>
<dbReference type="EMBL" id="JAROKS010000012">
    <property type="protein sequence ID" value="KAK1798709.1"/>
    <property type="molecule type" value="Genomic_DNA"/>
</dbReference>
<reference evidence="2" key="1">
    <citation type="submission" date="2023-03" db="EMBL/GenBank/DDBJ databases">
        <title>Electrophorus voltai genome.</title>
        <authorList>
            <person name="Bian C."/>
        </authorList>
    </citation>
    <scope>NUCLEOTIDE SEQUENCE</scope>
    <source>
        <strain evidence="2">CB-2022</strain>
        <tissue evidence="2">Muscle</tissue>
    </source>
</reference>
<accession>A0AAD9DZJ3</accession>
<gene>
    <name evidence="2" type="ORF">P4O66_006991</name>
</gene>
<keyword evidence="3" id="KW-1185">Reference proteome</keyword>
<feature type="region of interest" description="Disordered" evidence="1">
    <location>
        <begin position="80"/>
        <end position="101"/>
    </location>
</feature>
<evidence type="ECO:0000313" key="2">
    <source>
        <dbReference type="EMBL" id="KAK1798709.1"/>
    </source>
</evidence>
<evidence type="ECO:0000256" key="1">
    <source>
        <dbReference type="SAM" id="MobiDB-lite"/>
    </source>
</evidence>
<dbReference type="AlphaFoldDB" id="A0AAD9DZJ3"/>